<name>A0A2S5B7Q6_9BASI</name>
<evidence type="ECO:0000313" key="13">
    <source>
        <dbReference type="EMBL" id="POY72813.1"/>
    </source>
</evidence>
<dbReference type="PROSITE" id="PS50850">
    <property type="entry name" value="MFS"/>
    <property type="match status" value="1"/>
</dbReference>
<feature type="transmembrane region" description="Helical" evidence="11">
    <location>
        <begin position="284"/>
        <end position="306"/>
    </location>
</feature>
<dbReference type="InterPro" id="IPR005828">
    <property type="entry name" value="MFS_sugar_transport-like"/>
</dbReference>
<dbReference type="PRINTS" id="PR00171">
    <property type="entry name" value="SUGRTRNSPORT"/>
</dbReference>
<feature type="transmembrane region" description="Helical" evidence="11">
    <location>
        <begin position="20"/>
        <end position="38"/>
    </location>
</feature>
<dbReference type="GO" id="GO:0005351">
    <property type="term" value="F:carbohydrate:proton symporter activity"/>
    <property type="evidence" value="ECO:0007669"/>
    <property type="project" value="TreeGrafter"/>
</dbReference>
<evidence type="ECO:0000256" key="5">
    <source>
        <dbReference type="ARBA" id="ARBA00022911"/>
    </source>
</evidence>
<comment type="subcellular location">
    <subcellularLocation>
        <location evidence="1">Membrane</location>
        <topology evidence="1">Multi-pass membrane protein</topology>
    </subcellularLocation>
</comment>
<proteinExistence type="inferred from homology"/>
<keyword evidence="4 11" id="KW-0812">Transmembrane</keyword>
<dbReference type="Pfam" id="PF00083">
    <property type="entry name" value="Sugar_tr"/>
    <property type="match status" value="1"/>
</dbReference>
<feature type="transmembrane region" description="Helical" evidence="11">
    <location>
        <begin position="130"/>
        <end position="149"/>
    </location>
</feature>
<dbReference type="PANTHER" id="PTHR48022:SF34">
    <property type="entry name" value="MAJOR FACILITATOR SUPERFAMILY (MFS) PROFILE DOMAIN-CONTAINING PROTEIN-RELATED"/>
    <property type="match status" value="1"/>
</dbReference>
<dbReference type="InterPro" id="IPR003663">
    <property type="entry name" value="Sugar/inositol_transpt"/>
</dbReference>
<feature type="transmembrane region" description="Helical" evidence="11">
    <location>
        <begin position="461"/>
        <end position="483"/>
    </location>
</feature>
<evidence type="ECO:0000256" key="10">
    <source>
        <dbReference type="RuleBase" id="RU003346"/>
    </source>
</evidence>
<protein>
    <recommendedName>
        <fullName evidence="8">Quinate transporter</fullName>
    </recommendedName>
</protein>
<comment type="catalytic activity">
    <reaction evidence="9">
        <text>myo-inositol(out) + H(+)(out) = myo-inositol(in) + H(+)(in)</text>
        <dbReference type="Rhea" id="RHEA:60364"/>
        <dbReference type="ChEBI" id="CHEBI:15378"/>
        <dbReference type="ChEBI" id="CHEBI:17268"/>
    </reaction>
</comment>
<evidence type="ECO:0000256" key="4">
    <source>
        <dbReference type="ARBA" id="ARBA00022692"/>
    </source>
</evidence>
<organism evidence="13 14">
    <name type="scientific">Rhodotorula taiwanensis</name>
    <dbReference type="NCBI Taxonomy" id="741276"/>
    <lineage>
        <taxon>Eukaryota</taxon>
        <taxon>Fungi</taxon>
        <taxon>Dikarya</taxon>
        <taxon>Basidiomycota</taxon>
        <taxon>Pucciniomycotina</taxon>
        <taxon>Microbotryomycetes</taxon>
        <taxon>Sporidiobolales</taxon>
        <taxon>Sporidiobolaceae</taxon>
        <taxon>Rhodotorula</taxon>
    </lineage>
</organism>
<evidence type="ECO:0000256" key="11">
    <source>
        <dbReference type="SAM" id="Phobius"/>
    </source>
</evidence>
<feature type="transmembrane region" description="Helical" evidence="11">
    <location>
        <begin position="394"/>
        <end position="417"/>
    </location>
</feature>
<evidence type="ECO:0000256" key="9">
    <source>
        <dbReference type="ARBA" id="ARBA00049119"/>
    </source>
</evidence>
<dbReference type="InterPro" id="IPR036259">
    <property type="entry name" value="MFS_trans_sf"/>
</dbReference>
<dbReference type="PANTHER" id="PTHR48022">
    <property type="entry name" value="PLASTIDIC GLUCOSE TRANSPORTER 4"/>
    <property type="match status" value="1"/>
</dbReference>
<dbReference type="PROSITE" id="PS00217">
    <property type="entry name" value="SUGAR_TRANSPORT_2"/>
    <property type="match status" value="1"/>
</dbReference>
<feature type="transmembrane region" description="Helical" evidence="11">
    <location>
        <begin position="100"/>
        <end position="118"/>
    </location>
</feature>
<evidence type="ECO:0000259" key="12">
    <source>
        <dbReference type="PROSITE" id="PS50850"/>
    </source>
</evidence>
<dbReference type="InterPro" id="IPR005829">
    <property type="entry name" value="Sugar_transporter_CS"/>
</dbReference>
<keyword evidence="3 10" id="KW-0813">Transport</keyword>
<dbReference type="AlphaFoldDB" id="A0A2S5B7Q6"/>
<keyword evidence="14" id="KW-1185">Reference proteome</keyword>
<evidence type="ECO:0000256" key="1">
    <source>
        <dbReference type="ARBA" id="ARBA00004141"/>
    </source>
</evidence>
<evidence type="ECO:0000313" key="14">
    <source>
        <dbReference type="Proteomes" id="UP000237144"/>
    </source>
</evidence>
<gene>
    <name evidence="13" type="ORF">BMF94_4222</name>
</gene>
<comment type="similarity">
    <text evidence="2 10">Belongs to the major facilitator superfamily. Sugar transporter (TC 2.A.1.1) family.</text>
</comment>
<dbReference type="NCBIfam" id="TIGR00879">
    <property type="entry name" value="SP"/>
    <property type="match status" value="1"/>
</dbReference>
<dbReference type="GO" id="GO:0016020">
    <property type="term" value="C:membrane"/>
    <property type="evidence" value="ECO:0007669"/>
    <property type="project" value="UniProtKB-SubCell"/>
</dbReference>
<evidence type="ECO:0000256" key="3">
    <source>
        <dbReference type="ARBA" id="ARBA00022448"/>
    </source>
</evidence>
<dbReference type="Proteomes" id="UP000237144">
    <property type="component" value="Unassembled WGS sequence"/>
</dbReference>
<reference evidence="13 14" key="1">
    <citation type="journal article" date="2018" name="Front. Microbiol.">
        <title>Prospects for Fungal Bioremediation of Acidic Radioactive Waste Sites: Characterization and Genome Sequence of Rhodotorula taiwanensis MD1149.</title>
        <authorList>
            <person name="Tkavc R."/>
            <person name="Matrosova V.Y."/>
            <person name="Grichenko O.E."/>
            <person name="Gostincar C."/>
            <person name="Volpe R.P."/>
            <person name="Klimenkova P."/>
            <person name="Gaidamakova E.K."/>
            <person name="Zhou C.E."/>
            <person name="Stewart B.J."/>
            <person name="Lyman M.G."/>
            <person name="Malfatti S.A."/>
            <person name="Rubinfeld B."/>
            <person name="Courtot M."/>
            <person name="Singh J."/>
            <person name="Dalgard C.L."/>
            <person name="Hamilton T."/>
            <person name="Frey K.G."/>
            <person name="Gunde-Cimerman N."/>
            <person name="Dugan L."/>
            <person name="Daly M.J."/>
        </authorList>
    </citation>
    <scope>NUCLEOTIDE SEQUENCE [LARGE SCALE GENOMIC DNA]</scope>
    <source>
        <strain evidence="13 14">MD1149</strain>
    </source>
</reference>
<keyword evidence="5" id="KW-0672">Quinate metabolism</keyword>
<feature type="transmembrane region" description="Helical" evidence="11">
    <location>
        <begin position="194"/>
        <end position="216"/>
    </location>
</feature>
<keyword evidence="6 11" id="KW-1133">Transmembrane helix</keyword>
<dbReference type="Gene3D" id="1.20.1250.20">
    <property type="entry name" value="MFS general substrate transporter like domains"/>
    <property type="match status" value="2"/>
</dbReference>
<evidence type="ECO:0000256" key="6">
    <source>
        <dbReference type="ARBA" id="ARBA00022989"/>
    </source>
</evidence>
<evidence type="ECO:0000256" key="8">
    <source>
        <dbReference type="ARBA" id="ARBA00043213"/>
    </source>
</evidence>
<comment type="caution">
    <text evidence="13">The sequence shown here is derived from an EMBL/GenBank/DDBJ whole genome shotgun (WGS) entry which is preliminary data.</text>
</comment>
<dbReference type="InterPro" id="IPR020846">
    <property type="entry name" value="MFS_dom"/>
</dbReference>
<feature type="transmembrane region" description="Helical" evidence="11">
    <location>
        <begin position="161"/>
        <end position="182"/>
    </location>
</feature>
<dbReference type="STRING" id="741276.A0A2S5B7Q6"/>
<sequence>MVNLFERIEDRPTPKAVYNWRVYACACTAAFAAIMIGYDSAFIGTSMALASFKKEFGLTTKTSKQFADISANIVSTYQGGCFFGSLLGYPLGQIYGRRNGLLFSSLVFLLGAGVMLAADHARGLGPIYGGRIVAGLGIGAASNLTPLYISEIAPPAIRGQLIGMYEIGWQIGGLVGFWINYGVTQHIPSSRKQWLIPFAVQLIPGGMFALGIPFFVRESPRWLIARNRRDEAIRNLCYIRNLSPEDQYIISEVNEIDIQVEHDRTAVGTGFWAPFKQVLGKSFLLRRMLITTMLFMWQNGTGINAINYYSPTIFKSIGVTGTSTSLLTTGVFGVIKTVLALVWCFFVIDRYGRRGILLVGAAGGALSMFAIAAYNNIKDPSNNPTKVLPPGGKAAMFFFYLWTAFYAVSWNGTPWVVNAESFPGAVRQVTQCFAATSNWLWNFVISRATPTMFLNMGHSGYGVYLFFGAMQVLSIPYICLLLPETRNIPLEEMDRLWAQRNTWHANKIVMDELRREHDIAAQNGQHYLKPTAELEHVEKASSSIEENDDKV</sequence>
<dbReference type="EMBL" id="PJQD01000047">
    <property type="protein sequence ID" value="POY72813.1"/>
    <property type="molecule type" value="Genomic_DNA"/>
</dbReference>
<keyword evidence="7 11" id="KW-0472">Membrane</keyword>
<dbReference type="SUPFAM" id="SSF103473">
    <property type="entry name" value="MFS general substrate transporter"/>
    <property type="match status" value="1"/>
</dbReference>
<accession>A0A2S5B7Q6</accession>
<feature type="transmembrane region" description="Helical" evidence="11">
    <location>
        <begin position="355"/>
        <end position="374"/>
    </location>
</feature>
<feature type="transmembrane region" description="Helical" evidence="11">
    <location>
        <begin position="326"/>
        <end position="348"/>
    </location>
</feature>
<evidence type="ECO:0000256" key="2">
    <source>
        <dbReference type="ARBA" id="ARBA00010992"/>
    </source>
</evidence>
<dbReference type="InterPro" id="IPR050360">
    <property type="entry name" value="MFS_Sugar_Transporters"/>
</dbReference>
<dbReference type="FunFam" id="1.20.1250.20:FF:000026">
    <property type="entry name" value="MFS quinate transporter QutD"/>
    <property type="match status" value="1"/>
</dbReference>
<feature type="domain" description="Major facilitator superfamily (MFS) profile" evidence="12">
    <location>
        <begin position="25"/>
        <end position="486"/>
    </location>
</feature>
<evidence type="ECO:0000256" key="7">
    <source>
        <dbReference type="ARBA" id="ARBA00023136"/>
    </source>
</evidence>
<dbReference type="OrthoDB" id="508119at2759"/>